<dbReference type="EnsemblMetazoa" id="HelroT180921">
    <property type="protein sequence ID" value="HelroP180921"/>
    <property type="gene ID" value="HelroG180921"/>
</dbReference>
<evidence type="ECO:0000313" key="3">
    <source>
        <dbReference type="EnsemblMetazoa" id="HelroP180921"/>
    </source>
</evidence>
<dbReference type="InParanoid" id="T1FGF1"/>
<dbReference type="PANTHER" id="PTHR16043:SF1">
    <property type="entry name" value="DALR ANTICODON-BINDING DOMAIN-CONTAINING PROTEIN 3"/>
    <property type="match status" value="1"/>
</dbReference>
<protein>
    <recommendedName>
        <fullName evidence="1">DALR anticodon binding domain-containing protein</fullName>
    </recommendedName>
</protein>
<sequence>MLWSTLNRLIPSTSYHFHVNSALPRETQLNLALDTLKFDLLDVRCTREINAYTGSSFSSKSSGMFVFYNYARISTILDKFRHHVLEFDCTDVPAPDQIDVSLFKVDMEWTLLFQYIVEYPSVLRRCLMTDDADDNRLMSVQTHKLCQFLCGLSACFSKYYSKTKILLVNEKHQWPVMHARISLITIIRNIYLHAFNLLDITPFNRL</sequence>
<feature type="domain" description="DALR anticodon binding" evidence="1">
    <location>
        <begin position="66"/>
        <end position="206"/>
    </location>
</feature>
<dbReference type="GO" id="GO:0006420">
    <property type="term" value="P:arginyl-tRNA aminoacylation"/>
    <property type="evidence" value="ECO:0007669"/>
    <property type="project" value="InterPro"/>
</dbReference>
<dbReference type="KEGG" id="hro:HELRODRAFT_180921"/>
<dbReference type="GO" id="GO:0005524">
    <property type="term" value="F:ATP binding"/>
    <property type="evidence" value="ECO:0007669"/>
    <property type="project" value="InterPro"/>
</dbReference>
<gene>
    <name evidence="3" type="primary">20207900</name>
    <name evidence="2" type="ORF">HELRODRAFT_180921</name>
</gene>
<dbReference type="EMBL" id="AMQM01007412">
    <property type="status" value="NOT_ANNOTATED_CDS"/>
    <property type="molecule type" value="Genomic_DNA"/>
</dbReference>
<dbReference type="CTD" id="20207900"/>
<dbReference type="HOGENOM" id="CLU_1333225_0_0_1"/>
<dbReference type="InterPro" id="IPR009080">
    <property type="entry name" value="tRNAsynth_Ia_anticodon-bd"/>
</dbReference>
<dbReference type="AlphaFoldDB" id="T1FGF1"/>
<dbReference type="GO" id="GO:0004814">
    <property type="term" value="F:arginine-tRNA ligase activity"/>
    <property type="evidence" value="ECO:0007669"/>
    <property type="project" value="InterPro"/>
</dbReference>
<dbReference type="InterPro" id="IPR037380">
    <property type="entry name" value="DALRD3"/>
</dbReference>
<dbReference type="EMBL" id="KB097612">
    <property type="protein sequence ID" value="ESN93392.1"/>
    <property type="molecule type" value="Genomic_DNA"/>
</dbReference>
<dbReference type="Pfam" id="PF05746">
    <property type="entry name" value="DALR_1"/>
    <property type="match status" value="1"/>
</dbReference>
<name>T1FGF1_HELRO</name>
<reference evidence="2 4" key="2">
    <citation type="journal article" date="2013" name="Nature">
        <title>Insights into bilaterian evolution from three spiralian genomes.</title>
        <authorList>
            <person name="Simakov O."/>
            <person name="Marletaz F."/>
            <person name="Cho S.J."/>
            <person name="Edsinger-Gonzales E."/>
            <person name="Havlak P."/>
            <person name="Hellsten U."/>
            <person name="Kuo D.H."/>
            <person name="Larsson T."/>
            <person name="Lv J."/>
            <person name="Arendt D."/>
            <person name="Savage R."/>
            <person name="Osoegawa K."/>
            <person name="de Jong P."/>
            <person name="Grimwood J."/>
            <person name="Chapman J.A."/>
            <person name="Shapiro H."/>
            <person name="Aerts A."/>
            <person name="Otillar R.P."/>
            <person name="Terry A.Y."/>
            <person name="Boore J.L."/>
            <person name="Grigoriev I.V."/>
            <person name="Lindberg D.R."/>
            <person name="Seaver E.C."/>
            <person name="Weisblat D.A."/>
            <person name="Putnam N.H."/>
            <person name="Rokhsar D.S."/>
        </authorList>
    </citation>
    <scope>NUCLEOTIDE SEQUENCE</scope>
</reference>
<accession>T1FGF1</accession>
<dbReference type="RefSeq" id="XP_009028461.1">
    <property type="nucleotide sequence ID" value="XM_009030213.1"/>
</dbReference>
<proteinExistence type="predicted"/>
<dbReference type="SUPFAM" id="SSF47323">
    <property type="entry name" value="Anticodon-binding domain of a subclass of class I aminoacyl-tRNA synthetases"/>
    <property type="match status" value="1"/>
</dbReference>
<dbReference type="PANTHER" id="PTHR16043">
    <property type="entry name" value="DALRD3 PROTEIN"/>
    <property type="match status" value="1"/>
</dbReference>
<evidence type="ECO:0000313" key="2">
    <source>
        <dbReference type="EMBL" id="ESN93392.1"/>
    </source>
</evidence>
<dbReference type="STRING" id="6412.T1FGF1"/>
<keyword evidence="4" id="KW-1185">Reference proteome</keyword>
<dbReference type="SMART" id="SM00836">
    <property type="entry name" value="DALR_1"/>
    <property type="match status" value="1"/>
</dbReference>
<dbReference type="InterPro" id="IPR008909">
    <property type="entry name" value="DALR_anticod-bd"/>
</dbReference>
<dbReference type="GeneID" id="20207900"/>
<dbReference type="Gene3D" id="1.10.730.10">
    <property type="entry name" value="Isoleucyl-tRNA Synthetase, Domain 1"/>
    <property type="match status" value="1"/>
</dbReference>
<dbReference type="Proteomes" id="UP000015101">
    <property type="component" value="Unassembled WGS sequence"/>
</dbReference>
<dbReference type="eggNOG" id="KOG1195">
    <property type="taxonomic scope" value="Eukaryota"/>
</dbReference>
<reference evidence="4" key="1">
    <citation type="submission" date="2012-12" db="EMBL/GenBank/DDBJ databases">
        <authorList>
            <person name="Hellsten U."/>
            <person name="Grimwood J."/>
            <person name="Chapman J.A."/>
            <person name="Shapiro H."/>
            <person name="Aerts A."/>
            <person name="Otillar R.P."/>
            <person name="Terry A.Y."/>
            <person name="Boore J.L."/>
            <person name="Simakov O."/>
            <person name="Marletaz F."/>
            <person name="Cho S.-J."/>
            <person name="Edsinger-Gonzales E."/>
            <person name="Havlak P."/>
            <person name="Kuo D.-H."/>
            <person name="Larsson T."/>
            <person name="Lv J."/>
            <person name="Arendt D."/>
            <person name="Savage R."/>
            <person name="Osoegawa K."/>
            <person name="de Jong P."/>
            <person name="Lindberg D.R."/>
            <person name="Seaver E.C."/>
            <person name="Weisblat D.A."/>
            <person name="Putnam N.H."/>
            <person name="Grigoriev I.V."/>
            <person name="Rokhsar D.S."/>
        </authorList>
    </citation>
    <scope>NUCLEOTIDE SEQUENCE</scope>
</reference>
<evidence type="ECO:0000259" key="1">
    <source>
        <dbReference type="SMART" id="SM00836"/>
    </source>
</evidence>
<dbReference type="OrthoDB" id="9990834at2759"/>
<evidence type="ECO:0000313" key="4">
    <source>
        <dbReference type="Proteomes" id="UP000015101"/>
    </source>
</evidence>
<organism evidence="3 4">
    <name type="scientific">Helobdella robusta</name>
    <name type="common">Californian leech</name>
    <dbReference type="NCBI Taxonomy" id="6412"/>
    <lineage>
        <taxon>Eukaryota</taxon>
        <taxon>Metazoa</taxon>
        <taxon>Spiralia</taxon>
        <taxon>Lophotrochozoa</taxon>
        <taxon>Annelida</taxon>
        <taxon>Clitellata</taxon>
        <taxon>Hirudinea</taxon>
        <taxon>Rhynchobdellida</taxon>
        <taxon>Glossiphoniidae</taxon>
        <taxon>Helobdella</taxon>
    </lineage>
</organism>
<reference evidence="3" key="3">
    <citation type="submission" date="2015-06" db="UniProtKB">
        <authorList>
            <consortium name="EnsemblMetazoa"/>
        </authorList>
    </citation>
    <scope>IDENTIFICATION</scope>
</reference>